<proteinExistence type="predicted"/>
<evidence type="ECO:0000313" key="1">
    <source>
        <dbReference type="EMBL" id="WAJ29839.1"/>
    </source>
</evidence>
<organism evidence="1 2">
    <name type="scientific">Antarcticirhabdus aurantiaca</name>
    <dbReference type="NCBI Taxonomy" id="2606717"/>
    <lineage>
        <taxon>Bacteria</taxon>
        <taxon>Pseudomonadati</taxon>
        <taxon>Pseudomonadota</taxon>
        <taxon>Alphaproteobacteria</taxon>
        <taxon>Hyphomicrobiales</taxon>
        <taxon>Aurantimonadaceae</taxon>
        <taxon>Antarcticirhabdus</taxon>
    </lineage>
</organism>
<dbReference type="EMBL" id="CP113520">
    <property type="protein sequence ID" value="WAJ29839.1"/>
    <property type="molecule type" value="Genomic_DNA"/>
</dbReference>
<evidence type="ECO:0000313" key="2">
    <source>
        <dbReference type="Proteomes" id="UP001163223"/>
    </source>
</evidence>
<dbReference type="Proteomes" id="UP001163223">
    <property type="component" value="Chromosome"/>
</dbReference>
<sequence length="648" mass="66944">MTLTVARKLTLAFGIVAVAAGGLGALAFVEASNVVSAAQEVEAGLDAEHRREEALGRLSQALLAGEAAARDQIAAGDAGAADRVRSAGVDLSGAIADLRELAPEQAPRLDRIAALDASYRDEMGTLADLAADPKTRGQALDAALTSTGMSEMRALEGEVRLGIASAAAESITVAASRIQAILTFGTAIVFAATVLVALAMMRSLAKPIRGMAEAMKRLSAGARDVAVPGLGRADEIGAMAAAVEVFRADRARAETARAEADEVRRMAEEERAMRGEDTARVADLLEAALTRLADGDLTARVTETFPGRYARLGDQFNAAAERLHSTLGQVSASVVTINNGVTEIGHAADDLARRTEQQAASLDTTATALDEITATVKHSADNAVSVAGSVAAARLDTERSGDVMREAVESMTGIQKSSQQIARIIGVIDEIAFQTNLLALNAGVEAARAGEAGRGFAVVALEVRALAQRSSEAAKEIKALIGTSTAQVGAGVSLVNRAGEALTRIAAQVTQIDSLVQEIAGSAKEQSVGIGDVNEAVNKMDRVTQQNAAMVEETTAATLSLRSQTEELGRLISSFRTDADGASVAQLRRMGQQMREAVSPRAAEPAAPRARPVPAIVAVAASGGGMSAAMRAAEPQAQAAADLGWEEF</sequence>
<name>A0ACD4NST2_9HYPH</name>
<reference evidence="1" key="1">
    <citation type="submission" date="2022-11" db="EMBL/GenBank/DDBJ databases">
        <title>beta-Carotene-producing bacterium, Jeongeuplla avenae sp. nov., alleviates the salt stress of Arabidopsis seedlings.</title>
        <authorList>
            <person name="Jiang L."/>
            <person name="Lee J."/>
        </authorList>
    </citation>
    <scope>NUCLEOTIDE SEQUENCE</scope>
    <source>
        <strain evidence="1">DY_R2A_6</strain>
    </source>
</reference>
<keyword evidence="2" id="KW-1185">Reference proteome</keyword>
<accession>A0ACD4NST2</accession>
<gene>
    <name evidence="1" type="ORF">OXU80_06350</name>
</gene>
<protein>
    <submittedName>
        <fullName evidence="1">Methyl-accepting chemotaxis protein</fullName>
    </submittedName>
</protein>